<dbReference type="GO" id="GO:0005886">
    <property type="term" value="C:plasma membrane"/>
    <property type="evidence" value="ECO:0007669"/>
    <property type="project" value="UniProtKB-SubCell"/>
</dbReference>
<feature type="region of interest" description="Disordered" evidence="6">
    <location>
        <begin position="1"/>
        <end position="31"/>
    </location>
</feature>
<dbReference type="EMBL" id="FNTV01000001">
    <property type="protein sequence ID" value="SEE35143.1"/>
    <property type="molecule type" value="Genomic_DNA"/>
</dbReference>
<dbReference type="AlphaFoldDB" id="A0A1H5I4D4"/>
<organism evidence="8 9">
    <name type="scientific">Arthrobacter alpinus</name>
    <dbReference type="NCBI Taxonomy" id="656366"/>
    <lineage>
        <taxon>Bacteria</taxon>
        <taxon>Bacillati</taxon>
        <taxon>Actinomycetota</taxon>
        <taxon>Actinomycetes</taxon>
        <taxon>Micrococcales</taxon>
        <taxon>Micrococcaceae</taxon>
        <taxon>Arthrobacter</taxon>
    </lineage>
</organism>
<evidence type="ECO:0000256" key="1">
    <source>
        <dbReference type="ARBA" id="ARBA00004651"/>
    </source>
</evidence>
<sequence length="404" mass="43044">MDYSKSSTGSSLSAVDYVDAPGPDDARKPQKVSALKGQAWKYVIRRTIAKFSADGCTDMAASLTYFGVMALFPALLALVSILGLVGQAEQTSAALLDLIGQLTDDSLVGTLREPVEQLASSRAAGWAFTLGLLTALWSASAYVGGFSRAMNRIYGTDEGRSIWKLRPTLLLVTLASVVLVAFIALLLVISGPIARVIGDAIGLGSEAVSVWEIAKWPVVGVLAIALIAVLYYFTPNVKQPKFRWISVGAGVALVSAVVASAGFGLYVANFSKYEKTYGTIAGVVVLLLWLWIVNITLLFGAELDGEIERGRELQAGIKAEEQLQLPPRDTRASLKKREKVNSMISEGRQLRKTLPLAAEDDGASNTSKLRPLALLVGAGAVAAGVLTFRKSRRSRAAQRATKNG</sequence>
<evidence type="ECO:0000256" key="7">
    <source>
        <dbReference type="SAM" id="Phobius"/>
    </source>
</evidence>
<feature type="transmembrane region" description="Helical" evidence="7">
    <location>
        <begin position="245"/>
        <end position="268"/>
    </location>
</feature>
<comment type="subcellular location">
    <subcellularLocation>
        <location evidence="1">Cell membrane</location>
        <topology evidence="1">Multi-pass membrane protein</topology>
    </subcellularLocation>
</comment>
<dbReference type="Proteomes" id="UP000182725">
    <property type="component" value="Unassembled WGS sequence"/>
</dbReference>
<proteinExistence type="predicted"/>
<keyword evidence="5 7" id="KW-0472">Membrane</keyword>
<evidence type="ECO:0000313" key="8">
    <source>
        <dbReference type="EMBL" id="SEE35143.1"/>
    </source>
</evidence>
<evidence type="ECO:0000256" key="4">
    <source>
        <dbReference type="ARBA" id="ARBA00022989"/>
    </source>
</evidence>
<dbReference type="NCBIfam" id="TIGR00765">
    <property type="entry name" value="yihY_not_rbn"/>
    <property type="match status" value="1"/>
</dbReference>
<dbReference type="Pfam" id="PF03631">
    <property type="entry name" value="Virul_fac_BrkB"/>
    <property type="match status" value="1"/>
</dbReference>
<keyword evidence="3 7" id="KW-0812">Transmembrane</keyword>
<evidence type="ECO:0000256" key="2">
    <source>
        <dbReference type="ARBA" id="ARBA00022475"/>
    </source>
</evidence>
<evidence type="ECO:0000256" key="5">
    <source>
        <dbReference type="ARBA" id="ARBA00023136"/>
    </source>
</evidence>
<feature type="transmembrane region" description="Helical" evidence="7">
    <location>
        <begin position="63"/>
        <end position="85"/>
    </location>
</feature>
<evidence type="ECO:0000256" key="3">
    <source>
        <dbReference type="ARBA" id="ARBA00022692"/>
    </source>
</evidence>
<reference evidence="8 9" key="1">
    <citation type="submission" date="2016-10" db="EMBL/GenBank/DDBJ databases">
        <authorList>
            <person name="de Groot N.N."/>
        </authorList>
    </citation>
    <scope>NUCLEOTIDE SEQUENCE [LARGE SCALE GENOMIC DNA]</scope>
    <source>
        <strain evidence="8 9">DSM 22274</strain>
    </source>
</reference>
<feature type="transmembrane region" description="Helical" evidence="7">
    <location>
        <begin position="123"/>
        <end position="147"/>
    </location>
</feature>
<keyword evidence="4 7" id="KW-1133">Transmembrane helix</keyword>
<dbReference type="RefSeq" id="WP_083360616.1">
    <property type="nucleotide sequence ID" value="NZ_FNTV01000001.1"/>
</dbReference>
<feature type="transmembrane region" description="Helical" evidence="7">
    <location>
        <begin position="213"/>
        <end position="233"/>
    </location>
</feature>
<feature type="transmembrane region" description="Helical" evidence="7">
    <location>
        <begin position="168"/>
        <end position="193"/>
    </location>
</feature>
<dbReference type="PANTHER" id="PTHR30213:SF0">
    <property type="entry name" value="UPF0761 MEMBRANE PROTEIN YIHY"/>
    <property type="match status" value="1"/>
</dbReference>
<accession>A0A1H5I4D4</accession>
<name>A0A1H5I4D4_9MICC</name>
<feature type="compositionally biased region" description="Polar residues" evidence="6">
    <location>
        <begin position="1"/>
        <end position="13"/>
    </location>
</feature>
<protein>
    <submittedName>
        <fullName evidence="8">Membrane protein</fullName>
    </submittedName>
</protein>
<evidence type="ECO:0000256" key="6">
    <source>
        <dbReference type="SAM" id="MobiDB-lite"/>
    </source>
</evidence>
<gene>
    <name evidence="8" type="ORF">SAMN04489740_1199</name>
</gene>
<evidence type="ECO:0000313" key="9">
    <source>
        <dbReference type="Proteomes" id="UP000182725"/>
    </source>
</evidence>
<dbReference type="PANTHER" id="PTHR30213">
    <property type="entry name" value="INNER MEMBRANE PROTEIN YHJD"/>
    <property type="match status" value="1"/>
</dbReference>
<feature type="transmembrane region" description="Helical" evidence="7">
    <location>
        <begin position="280"/>
        <end position="301"/>
    </location>
</feature>
<keyword evidence="2" id="KW-1003">Cell membrane</keyword>
<dbReference type="InterPro" id="IPR017039">
    <property type="entry name" value="Virul_fac_BrkB"/>
</dbReference>